<dbReference type="Pfam" id="PF10776">
    <property type="entry name" value="DUF2600"/>
    <property type="match status" value="1"/>
</dbReference>
<dbReference type="InterPro" id="IPR019712">
    <property type="entry name" value="YtpB-like"/>
</dbReference>
<reference evidence="1 2" key="1">
    <citation type="submission" date="2014-07" db="EMBL/GenBank/DDBJ databases">
        <title>Complete genome sequence of a moderately halophilic bacterium Terribacillus aidingensis MP602, isolated from Cryptomeria fortunei in Tianmu mountain in China.</title>
        <authorList>
            <person name="Wang Y."/>
            <person name="Lu P."/>
            <person name="Zhang L."/>
        </authorList>
    </citation>
    <scope>NUCLEOTIDE SEQUENCE [LARGE SCALE GENOMIC DNA]</scope>
    <source>
        <strain evidence="1 2">MP602</strain>
    </source>
</reference>
<gene>
    <name evidence="1" type="ORF">GZ22_17585</name>
</gene>
<protein>
    <recommendedName>
        <fullName evidence="3">Tetraprenyl-beta-curcumene synthase</fullName>
    </recommendedName>
</protein>
<organism evidence="1 2">
    <name type="scientific">Terribacillus saccharophilus</name>
    <dbReference type="NCBI Taxonomy" id="361277"/>
    <lineage>
        <taxon>Bacteria</taxon>
        <taxon>Bacillati</taxon>
        <taxon>Bacillota</taxon>
        <taxon>Bacilli</taxon>
        <taxon>Bacillales</taxon>
        <taxon>Bacillaceae</taxon>
        <taxon>Terribacillus</taxon>
    </lineage>
</organism>
<dbReference type="OrthoDB" id="2371262at2"/>
<proteinExistence type="predicted"/>
<evidence type="ECO:0000313" key="1">
    <source>
        <dbReference type="EMBL" id="AIF68264.1"/>
    </source>
</evidence>
<dbReference type="HOGENOM" id="CLU_042799_0_0_9"/>
<dbReference type="EMBL" id="CP008876">
    <property type="protein sequence ID" value="AIF68264.1"/>
    <property type="molecule type" value="Genomic_DNA"/>
</dbReference>
<dbReference type="GeneID" id="34223127"/>
<dbReference type="KEGG" id="tap:GZ22_17585"/>
<dbReference type="AlphaFoldDB" id="A0A075LPJ7"/>
<accession>A0A075LPJ7</accession>
<sequence length="360" mass="42067">MAQQIPKSSVLLMHQVYRKIFPEVHKELELWTQRAEAIPDPELRKQALESIRTKRFHCQGGAVYSLLAGDAWKQAIKFIIAYQTISDYLDNLCDRSTSLDPEDFRLLHQSMLDALQPGEKLKDYYALRDEREDGGYLHSLVFTCQTILSKQSNLQVLQPYLLKLSGLYGDLQVHKHVAKEERIERLTTWFSHHQEEHRDLTWYEFSACSGSTLGIFCFVSYGMGMELDHQLADDIYQSYFPYMQGLHILLDYYIDQMEDEEEGDLNFCHYYRDAEEMRERLLYFIERTNESVQRLPHASFHEMVHHGLVGLYLADSKVSLLSDGKQMIKTLLKASGNKSKFFHLNIKAYNKMKEARTPVS</sequence>
<evidence type="ECO:0008006" key="3">
    <source>
        <dbReference type="Google" id="ProtNLM"/>
    </source>
</evidence>
<name>A0A075LPJ7_9BACI</name>
<dbReference type="Proteomes" id="UP000027980">
    <property type="component" value="Chromosome"/>
</dbReference>
<evidence type="ECO:0000313" key="2">
    <source>
        <dbReference type="Proteomes" id="UP000027980"/>
    </source>
</evidence>
<dbReference type="RefSeq" id="WP_038565076.1">
    <property type="nucleotide sequence ID" value="NZ_CP008876.1"/>
</dbReference>